<dbReference type="InterPro" id="IPR019499">
    <property type="entry name" value="Val-tRNA_synth_tRNA-bd"/>
</dbReference>
<dbReference type="GO" id="GO:0006438">
    <property type="term" value="P:valyl-tRNA aminoacylation"/>
    <property type="evidence" value="ECO:0007669"/>
    <property type="project" value="UniProtKB-UniRule"/>
</dbReference>
<feature type="domain" description="Valyl-tRNA synthetase tRNA-binding arm" evidence="15">
    <location>
        <begin position="820"/>
        <end position="885"/>
    </location>
</feature>
<evidence type="ECO:0000256" key="3">
    <source>
        <dbReference type="ARBA" id="ARBA00022490"/>
    </source>
</evidence>
<evidence type="ECO:0000256" key="10">
    <source>
        <dbReference type="ARBA" id="ARBA00047552"/>
    </source>
</evidence>
<comment type="catalytic activity">
    <reaction evidence="10 12">
        <text>tRNA(Val) + L-valine + ATP = L-valyl-tRNA(Val) + AMP + diphosphate</text>
        <dbReference type="Rhea" id="RHEA:10704"/>
        <dbReference type="Rhea" id="RHEA-COMP:9672"/>
        <dbReference type="Rhea" id="RHEA-COMP:9708"/>
        <dbReference type="ChEBI" id="CHEBI:30616"/>
        <dbReference type="ChEBI" id="CHEBI:33019"/>
        <dbReference type="ChEBI" id="CHEBI:57762"/>
        <dbReference type="ChEBI" id="CHEBI:78442"/>
        <dbReference type="ChEBI" id="CHEBI:78537"/>
        <dbReference type="ChEBI" id="CHEBI:456215"/>
        <dbReference type="EC" id="6.1.1.9"/>
    </reaction>
</comment>
<dbReference type="InterPro" id="IPR001412">
    <property type="entry name" value="aa-tRNA-synth_I_CS"/>
</dbReference>
<dbReference type="InterPro" id="IPR010978">
    <property type="entry name" value="tRNA-bd_arm"/>
</dbReference>
<comment type="function">
    <text evidence="12">Catalyzes the attachment of valine to tRNA(Val). As ValRS can inadvertently accommodate and process structurally similar amino acids such as threonine, to avoid such errors, it has a 'posttransfer' editing activity that hydrolyzes mischarged Thr-tRNA(Val) in a tRNA-dependent manner.</text>
</comment>
<dbReference type="AlphaFoldDB" id="A0A6S6M7Z2"/>
<dbReference type="GO" id="GO:0002161">
    <property type="term" value="F:aminoacyl-tRNA deacylase activity"/>
    <property type="evidence" value="ECO:0007669"/>
    <property type="project" value="InterPro"/>
</dbReference>
<dbReference type="InterPro" id="IPR037118">
    <property type="entry name" value="Val-tRNA_synth_C_sf"/>
</dbReference>
<sequence length="888" mass="101096">MAKKELEKVYEPKSVEERWYQQWEQKGYFHATVPSDKPGYSIVIPPPNITGVLHMGHALNNTLQDILCRWKRMAGYNVLWMPGTDHAGIATQNVVERQLAAEGKDRFELGREAFIERVWKWKGESGGQIIGQLKRLGASCDWERERFTMDAGLSKAVREVFVRLYQEKLIYRDNRLINWCPRCHTALSDIEVEHEEKAGHLWHLRYPVVGTGEHLVVATTRPETMLGDTAVAVHPEDERYAHLVGKMVLLPLVNREIPIIADDYVDREFGTGVVKITPAHDFNDFEMGVRHNLDRINVFDESGVVNAAGKQYEGMDRFAARKQVVADLEAAGLLEKIQDHALSVGGCYRCKTVVEPYMSLQWYVKVGPLADRALGAVKDGRTKIVPQQWENTYYDWMENIRDWCISRQIWWGHRIPAWYCDHCGHITVAKEDPTSCEKCGSDEIRQETDVLDTWFSSALWPFSTMGWPEKTPELAAFYPTSCLVTGFDILFFWVARMMMMGLHFMDEVPFTDVYIHALVRDAQGQKMSKSKGNVIDPLTVIDAYGTDAFRFTLAAFAAQGRDIKLAEERIAGYRNFANKIWNASRFAMMNLEGFDPNAVDPATLKLSNADRWILYRLNQTTVSVDSALGSFRFNEAAGDLYRFTWSEFCDWYIELAKDDLYKGDADRQAAAKYVLWLVLENLLRLLHPFMPFITEEIWQALPKKAGSAESIMISSFPTPCAEWEGYAAAASEMELVMEVIKGIRNIRGEMEVAPSKQIAAILDCKSEASLALLKRNEAYVMSLARLSDLGIGQGIERPAEASLQVAGDVEIIVPLRGLVNVEEEEKRLGKEIAKIEKDIEFLSKKLENPSFVERAPADVVEKEREKIGEFATKKKLLEESLEKIQRLR</sequence>
<dbReference type="InterPro" id="IPR013155">
    <property type="entry name" value="M/V/L/I-tRNA-synth_anticd-bd"/>
</dbReference>
<dbReference type="InterPro" id="IPR009008">
    <property type="entry name" value="Val/Leu/Ile-tRNA-synth_edit"/>
</dbReference>
<dbReference type="InterPro" id="IPR002300">
    <property type="entry name" value="aa-tRNA-synth_Ia"/>
</dbReference>
<dbReference type="GO" id="GO:0005829">
    <property type="term" value="C:cytosol"/>
    <property type="evidence" value="ECO:0007669"/>
    <property type="project" value="TreeGrafter"/>
</dbReference>
<dbReference type="Gene3D" id="3.40.50.620">
    <property type="entry name" value="HUPs"/>
    <property type="match status" value="3"/>
</dbReference>
<keyword evidence="3 12" id="KW-0963">Cytoplasm</keyword>
<dbReference type="EMBL" id="AP023213">
    <property type="protein sequence ID" value="BCG47864.1"/>
    <property type="molecule type" value="Genomic_DNA"/>
</dbReference>
<keyword evidence="17" id="KW-1185">Reference proteome</keyword>
<keyword evidence="5 12" id="KW-0547">Nucleotide-binding</keyword>
<dbReference type="Gene3D" id="1.10.287.380">
    <property type="entry name" value="Valyl-tRNA synthetase, C-terminal domain"/>
    <property type="match status" value="1"/>
</dbReference>
<feature type="domain" description="Methionyl/Valyl/Leucyl/Isoleucyl-tRNA synthetase anticodon-binding" evidence="14">
    <location>
        <begin position="610"/>
        <end position="759"/>
    </location>
</feature>
<dbReference type="PANTHER" id="PTHR11946">
    <property type="entry name" value="VALYL-TRNA SYNTHETASES"/>
    <property type="match status" value="1"/>
</dbReference>
<dbReference type="FunFam" id="1.10.730.10:FF:000014">
    <property type="entry name" value="Valine--tRNA ligase"/>
    <property type="match status" value="1"/>
</dbReference>
<dbReference type="SUPFAM" id="SSF50677">
    <property type="entry name" value="ValRS/IleRS/LeuRS editing domain"/>
    <property type="match status" value="1"/>
</dbReference>
<dbReference type="CDD" id="cd07962">
    <property type="entry name" value="Anticodon_Ia_Val"/>
    <property type="match status" value="1"/>
</dbReference>
<comment type="similarity">
    <text evidence="11 12">Belongs to the class-I aminoacyl-tRNA synthetase family. ValS type 1 subfamily.</text>
</comment>
<dbReference type="InterPro" id="IPR002303">
    <property type="entry name" value="Valyl-tRNA_ligase"/>
</dbReference>
<dbReference type="NCBIfam" id="TIGR00422">
    <property type="entry name" value="valS"/>
    <property type="match status" value="1"/>
</dbReference>
<dbReference type="InterPro" id="IPR014729">
    <property type="entry name" value="Rossmann-like_a/b/a_fold"/>
</dbReference>
<dbReference type="Pfam" id="PF08264">
    <property type="entry name" value="Anticodon_1"/>
    <property type="match status" value="1"/>
</dbReference>
<evidence type="ECO:0000256" key="8">
    <source>
        <dbReference type="ARBA" id="ARBA00023054"/>
    </source>
</evidence>
<evidence type="ECO:0000256" key="5">
    <source>
        <dbReference type="ARBA" id="ARBA00022741"/>
    </source>
</evidence>
<dbReference type="FunFam" id="3.90.740.10:FF:000005">
    <property type="entry name" value="Valine--tRNA ligase, mitochondrial"/>
    <property type="match status" value="1"/>
</dbReference>
<name>A0A6S6M7Z2_9BACT</name>
<dbReference type="EC" id="6.1.1.9" evidence="12"/>
<dbReference type="HAMAP" id="MF_02004">
    <property type="entry name" value="Val_tRNA_synth_type1"/>
    <property type="match status" value="1"/>
</dbReference>
<dbReference type="Gene3D" id="1.10.730.10">
    <property type="entry name" value="Isoleucyl-tRNA Synthetase, Domain 1"/>
    <property type="match status" value="1"/>
</dbReference>
<keyword evidence="4 12" id="KW-0436">Ligase</keyword>
<comment type="domain">
    <text evidence="12">ValRS has two distinct active sites: one for aminoacylation and one for editing. The misactivated threonine is translocated from the active site to the editing site.</text>
</comment>
<dbReference type="InterPro" id="IPR033705">
    <property type="entry name" value="Anticodon_Ia_Val"/>
</dbReference>
<evidence type="ECO:0000256" key="12">
    <source>
        <dbReference type="HAMAP-Rule" id="MF_02004"/>
    </source>
</evidence>
<reference evidence="16 17" key="1">
    <citation type="submission" date="2020-06" db="EMBL/GenBank/DDBJ databases">
        <title>Interaction of electrochemicaly active bacteria, Geobacter bremensis R4 on different carbon anode.</title>
        <authorList>
            <person name="Meng L."/>
            <person name="Yoshida N."/>
        </authorList>
    </citation>
    <scope>NUCLEOTIDE SEQUENCE [LARGE SCALE GENOMIC DNA]</scope>
    <source>
        <strain evidence="16 17">R4</strain>
    </source>
</reference>
<gene>
    <name evidence="12" type="primary">valS</name>
    <name evidence="16" type="ORF">GEOBRER4_n2712</name>
</gene>
<dbReference type="PRINTS" id="PR00986">
    <property type="entry name" value="TRNASYNTHVAL"/>
</dbReference>
<dbReference type="Pfam" id="PF00133">
    <property type="entry name" value="tRNA-synt_1"/>
    <property type="match status" value="1"/>
</dbReference>
<dbReference type="Pfam" id="PF10458">
    <property type="entry name" value="Val_tRNA-synt_C"/>
    <property type="match status" value="1"/>
</dbReference>
<evidence type="ECO:0000259" key="13">
    <source>
        <dbReference type="Pfam" id="PF00133"/>
    </source>
</evidence>
<evidence type="ECO:0000256" key="6">
    <source>
        <dbReference type="ARBA" id="ARBA00022840"/>
    </source>
</evidence>
<dbReference type="SUPFAM" id="SSF46589">
    <property type="entry name" value="tRNA-binding arm"/>
    <property type="match status" value="1"/>
</dbReference>
<feature type="short sequence motif" description="'KMSKS' region" evidence="12">
    <location>
        <begin position="526"/>
        <end position="530"/>
    </location>
</feature>
<dbReference type="RefSeq" id="WP_185242697.1">
    <property type="nucleotide sequence ID" value="NZ_AP023213.1"/>
</dbReference>
<dbReference type="PANTHER" id="PTHR11946:SF93">
    <property type="entry name" value="VALINE--TRNA LIGASE, CHLOROPLASTIC_MITOCHONDRIAL 2"/>
    <property type="match status" value="1"/>
</dbReference>
<dbReference type="GO" id="GO:0005524">
    <property type="term" value="F:ATP binding"/>
    <property type="evidence" value="ECO:0007669"/>
    <property type="project" value="UniProtKB-UniRule"/>
</dbReference>
<comment type="subcellular location">
    <subcellularLocation>
        <location evidence="1 12">Cytoplasm</location>
    </subcellularLocation>
</comment>
<keyword evidence="7 12" id="KW-0648">Protein biosynthesis</keyword>
<accession>A0A6S6M7Z2</accession>
<dbReference type="GO" id="GO:0004832">
    <property type="term" value="F:valine-tRNA ligase activity"/>
    <property type="evidence" value="ECO:0007669"/>
    <property type="project" value="UniProtKB-UniRule"/>
</dbReference>
<evidence type="ECO:0000259" key="14">
    <source>
        <dbReference type="Pfam" id="PF08264"/>
    </source>
</evidence>
<dbReference type="Gene3D" id="3.90.740.10">
    <property type="entry name" value="Valyl/Leucyl/Isoleucyl-tRNA synthetase, editing domain"/>
    <property type="match status" value="1"/>
</dbReference>
<evidence type="ECO:0000256" key="4">
    <source>
        <dbReference type="ARBA" id="ARBA00022598"/>
    </source>
</evidence>
<dbReference type="NCBIfam" id="NF004349">
    <property type="entry name" value="PRK05729.1"/>
    <property type="match status" value="1"/>
</dbReference>
<protein>
    <recommendedName>
        <fullName evidence="12">Valine--tRNA ligase</fullName>
        <ecNumber evidence="12">6.1.1.9</ecNumber>
    </recommendedName>
    <alternativeName>
        <fullName evidence="12">Valyl-tRNA synthetase</fullName>
        <shortName evidence="12">ValRS</shortName>
    </alternativeName>
</protein>
<feature type="short sequence motif" description="'HIGH' region" evidence="12">
    <location>
        <begin position="47"/>
        <end position="57"/>
    </location>
</feature>
<dbReference type="PROSITE" id="PS00178">
    <property type="entry name" value="AA_TRNA_LIGASE_I"/>
    <property type="match status" value="1"/>
</dbReference>
<evidence type="ECO:0000256" key="11">
    <source>
        <dbReference type="ARBA" id="ARBA00060830"/>
    </source>
</evidence>
<feature type="coiled-coil region" evidence="12">
    <location>
        <begin position="818"/>
        <end position="845"/>
    </location>
</feature>
<dbReference type="FunFam" id="3.40.50.620:FF:000098">
    <property type="entry name" value="Valine--tRNA ligase"/>
    <property type="match status" value="1"/>
</dbReference>
<organism evidence="16 17">
    <name type="scientific">Citrifermentans bremense</name>
    <dbReference type="NCBI Taxonomy" id="60035"/>
    <lineage>
        <taxon>Bacteria</taxon>
        <taxon>Pseudomonadati</taxon>
        <taxon>Thermodesulfobacteriota</taxon>
        <taxon>Desulfuromonadia</taxon>
        <taxon>Geobacterales</taxon>
        <taxon>Geobacteraceae</taxon>
        <taxon>Citrifermentans</taxon>
    </lineage>
</organism>
<dbReference type="SUPFAM" id="SSF52374">
    <property type="entry name" value="Nucleotidylyl transferase"/>
    <property type="match status" value="1"/>
</dbReference>
<comment type="domain">
    <text evidence="12">The C-terminal coiled-coil domain is crucial for aminoacylation activity.</text>
</comment>
<evidence type="ECO:0000256" key="2">
    <source>
        <dbReference type="ARBA" id="ARBA00011245"/>
    </source>
</evidence>
<proteinExistence type="inferred from homology"/>
<dbReference type="InterPro" id="IPR009080">
    <property type="entry name" value="tRNAsynth_Ia_anticodon-bd"/>
</dbReference>
<evidence type="ECO:0000259" key="15">
    <source>
        <dbReference type="Pfam" id="PF10458"/>
    </source>
</evidence>
<dbReference type="Proteomes" id="UP000515472">
    <property type="component" value="Chromosome"/>
</dbReference>
<comment type="subunit">
    <text evidence="2 12">Monomer.</text>
</comment>
<keyword evidence="8 12" id="KW-0175">Coiled coil</keyword>
<evidence type="ECO:0000256" key="7">
    <source>
        <dbReference type="ARBA" id="ARBA00022917"/>
    </source>
</evidence>
<dbReference type="FunFam" id="3.40.50.620:FF:000032">
    <property type="entry name" value="Valine--tRNA ligase"/>
    <property type="match status" value="1"/>
</dbReference>
<dbReference type="SUPFAM" id="SSF47323">
    <property type="entry name" value="Anticodon-binding domain of a subclass of class I aminoacyl-tRNA synthetases"/>
    <property type="match status" value="1"/>
</dbReference>
<evidence type="ECO:0000313" key="16">
    <source>
        <dbReference type="EMBL" id="BCG47864.1"/>
    </source>
</evidence>
<feature type="domain" description="Aminoacyl-tRNA synthetase class Ia" evidence="13">
    <location>
        <begin position="19"/>
        <end position="565"/>
    </location>
</feature>
<dbReference type="CDD" id="cd00817">
    <property type="entry name" value="ValRS_core"/>
    <property type="match status" value="1"/>
</dbReference>
<evidence type="ECO:0000256" key="1">
    <source>
        <dbReference type="ARBA" id="ARBA00004496"/>
    </source>
</evidence>
<keyword evidence="6 12" id="KW-0067">ATP-binding</keyword>
<evidence type="ECO:0000313" key="17">
    <source>
        <dbReference type="Proteomes" id="UP000515472"/>
    </source>
</evidence>
<evidence type="ECO:0000256" key="9">
    <source>
        <dbReference type="ARBA" id="ARBA00023146"/>
    </source>
</evidence>
<dbReference type="FunFam" id="1.10.287.380:FF:000001">
    <property type="entry name" value="Valine--tRNA ligase"/>
    <property type="match status" value="1"/>
</dbReference>
<keyword evidence="9 12" id="KW-0030">Aminoacyl-tRNA synthetase</keyword>
<dbReference type="KEGG" id="gbn:GEOBRER4_26140"/>
<feature type="binding site" evidence="12">
    <location>
        <position position="529"/>
    </location>
    <ligand>
        <name>ATP</name>
        <dbReference type="ChEBI" id="CHEBI:30616"/>
    </ligand>
</feature>